<comment type="caution">
    <text evidence="3">The sequence shown here is derived from an EMBL/GenBank/DDBJ whole genome shotgun (WGS) entry which is preliminary data.</text>
</comment>
<evidence type="ECO:0000313" key="4">
    <source>
        <dbReference type="Proteomes" id="UP000242444"/>
    </source>
</evidence>
<accession>A0A263D0U8</accession>
<dbReference type="Gene3D" id="1.20.1290.10">
    <property type="entry name" value="AhpD-like"/>
    <property type="match status" value="1"/>
</dbReference>
<gene>
    <name evidence="3" type="ORF">CFN78_16190</name>
</gene>
<dbReference type="InterPro" id="IPR029032">
    <property type="entry name" value="AhpD-like"/>
</dbReference>
<dbReference type="AlphaFoldDB" id="A0A263D0U8"/>
<feature type="region of interest" description="Disordered" evidence="1">
    <location>
        <begin position="1"/>
        <end position="56"/>
    </location>
</feature>
<dbReference type="SUPFAM" id="SSF69118">
    <property type="entry name" value="AhpD-like"/>
    <property type="match status" value="1"/>
</dbReference>
<evidence type="ECO:0000256" key="1">
    <source>
        <dbReference type="SAM" id="MobiDB-lite"/>
    </source>
</evidence>
<dbReference type="OrthoDB" id="3824300at2"/>
<proteinExistence type="predicted"/>
<dbReference type="InterPro" id="IPR003779">
    <property type="entry name" value="CMD-like"/>
</dbReference>
<feature type="domain" description="Carboxymuconolactone decarboxylase-like" evidence="2">
    <location>
        <begin position="73"/>
        <end position="141"/>
    </location>
</feature>
<keyword evidence="4" id="KW-1185">Reference proteome</keyword>
<dbReference type="InParanoid" id="A0A263D0U8"/>
<dbReference type="Pfam" id="PF02627">
    <property type="entry name" value="CMD"/>
    <property type="match status" value="1"/>
</dbReference>
<protein>
    <recommendedName>
        <fullName evidence="2">Carboxymuconolactone decarboxylase-like domain-containing protein</fullName>
    </recommendedName>
</protein>
<dbReference type="GO" id="GO:0051920">
    <property type="term" value="F:peroxiredoxin activity"/>
    <property type="evidence" value="ECO:0007669"/>
    <property type="project" value="InterPro"/>
</dbReference>
<sequence>MRVGVRGGGRTRRAPRAGRGGTARAAAVRPETPLPWTARHGNERDEEERVMTDDRPATTWRDRVREYDEDGHSAMVAYLGHVTAKPDIPEAYRELILFAVSTGLRFAPSMRTHGARALESGATHGQLVHAVQLAALSGGFTCLIEGMSVLAELDRT</sequence>
<reference evidence="3 4" key="1">
    <citation type="submission" date="2017-07" db="EMBL/GenBank/DDBJ databases">
        <title>Amycolatopsis antarcticus sp. nov., isolated from the surface of an Antarcticus brown macroalga.</title>
        <authorList>
            <person name="Wang J."/>
            <person name="Leiva S."/>
            <person name="Huang J."/>
            <person name="Huang Y."/>
        </authorList>
    </citation>
    <scope>NUCLEOTIDE SEQUENCE [LARGE SCALE GENOMIC DNA]</scope>
    <source>
        <strain evidence="3 4">AU-G6</strain>
    </source>
</reference>
<evidence type="ECO:0000259" key="2">
    <source>
        <dbReference type="Pfam" id="PF02627"/>
    </source>
</evidence>
<feature type="compositionally biased region" description="Basic and acidic residues" evidence="1">
    <location>
        <begin position="40"/>
        <end position="56"/>
    </location>
</feature>
<evidence type="ECO:0000313" key="3">
    <source>
        <dbReference type="EMBL" id="OZM72084.1"/>
    </source>
</evidence>
<organism evidence="3 4">
    <name type="scientific">Amycolatopsis antarctica</name>
    <dbReference type="NCBI Taxonomy" id="1854586"/>
    <lineage>
        <taxon>Bacteria</taxon>
        <taxon>Bacillati</taxon>
        <taxon>Actinomycetota</taxon>
        <taxon>Actinomycetes</taxon>
        <taxon>Pseudonocardiales</taxon>
        <taxon>Pseudonocardiaceae</taxon>
        <taxon>Amycolatopsis</taxon>
    </lineage>
</organism>
<dbReference type="EMBL" id="NKYE01000009">
    <property type="protein sequence ID" value="OZM72084.1"/>
    <property type="molecule type" value="Genomic_DNA"/>
</dbReference>
<dbReference type="Proteomes" id="UP000242444">
    <property type="component" value="Unassembled WGS sequence"/>
</dbReference>
<name>A0A263D0U8_9PSEU</name>